<gene>
    <name evidence="3" type="ORF">BFN67_11165</name>
</gene>
<evidence type="ECO:0000313" key="4">
    <source>
        <dbReference type="Proteomes" id="UP000191905"/>
    </source>
</evidence>
<keyword evidence="4" id="KW-1185">Reference proteome</keyword>
<accession>A0A1V8RV60</accession>
<feature type="region of interest" description="Disordered" evidence="1">
    <location>
        <begin position="352"/>
        <end position="435"/>
    </location>
</feature>
<evidence type="ECO:0000256" key="1">
    <source>
        <dbReference type="SAM" id="MobiDB-lite"/>
    </source>
</evidence>
<feature type="compositionally biased region" description="Low complexity" evidence="1">
    <location>
        <begin position="387"/>
        <end position="399"/>
    </location>
</feature>
<reference evidence="3 4" key="1">
    <citation type="journal article" date="2016" name="Int. J. Syst. Evol. Microbiol.">
        <title>Pseudaminobacter manganicus sp. nov., isolated from sludge of a manganese mine.</title>
        <authorList>
            <person name="Li J."/>
            <person name="Huang J."/>
            <person name="Liao S."/>
            <person name="Wang G."/>
        </authorList>
    </citation>
    <scope>NUCLEOTIDE SEQUENCE [LARGE SCALE GENOMIC DNA]</scope>
    <source>
        <strain evidence="3 4">JH-7</strain>
    </source>
</reference>
<dbReference type="EMBL" id="MDET01000003">
    <property type="protein sequence ID" value="OQM77045.1"/>
    <property type="molecule type" value="Genomic_DNA"/>
</dbReference>
<feature type="signal peptide" evidence="2">
    <location>
        <begin position="1"/>
        <end position="20"/>
    </location>
</feature>
<evidence type="ECO:0000313" key="3">
    <source>
        <dbReference type="EMBL" id="OQM77045.1"/>
    </source>
</evidence>
<dbReference type="OrthoDB" id="9812933at2"/>
<feature type="compositionally biased region" description="Low complexity" evidence="1">
    <location>
        <begin position="419"/>
        <end position="435"/>
    </location>
</feature>
<sequence>MRRAARLCIAGITLAGAALAGLAFPARAPAAEPLQLYQFVRSLQLVQDRIAAGDHATLPMQAKLLEMIDASLRATDPQDLTTPENFRALLVYGMSGGNPLTVKTSSARMALDASQRALMDGVLAYLCGRPAAAIEALKPIDPMAMPADLGAFVALVKGSLLGAEKPEQALRLLDQARLLSPGTLVEEAALRRSTGIAITVGDAGRFALASTQYVERFLHSPYASQFADSFVAGVVALNQTVSRDRIADITAMMDAERERVIYLRIARSAAIAGLTDLSAFAAAKARADHSPTRPDDPRGLLYSSLSALTSATIPELGKALQKIDRSGLSASDRKLLDAAQIVAREVVAPPPPILAAKADPLPGTNDRAAPKASADPARPEATVDESGLPPVEGVLPEPESGQQEGRPSPADLAGVSRNAPEANAATAAVPTDDPTAAAIARTKRKLDMIDQLLGASPQ</sequence>
<dbReference type="Proteomes" id="UP000191905">
    <property type="component" value="Unassembled WGS sequence"/>
</dbReference>
<dbReference type="RefSeq" id="WP_080918170.1">
    <property type="nucleotide sequence ID" value="NZ_MDET01000003.1"/>
</dbReference>
<feature type="chain" id="PRO_5012461167" evidence="2">
    <location>
        <begin position="21"/>
        <end position="458"/>
    </location>
</feature>
<dbReference type="AlphaFoldDB" id="A0A1V8RV60"/>
<keyword evidence="2" id="KW-0732">Signal</keyword>
<organism evidence="3 4">
    <name type="scientific">Manganibacter manganicus</name>
    <dbReference type="NCBI Taxonomy" id="1873176"/>
    <lineage>
        <taxon>Bacteria</taxon>
        <taxon>Pseudomonadati</taxon>
        <taxon>Pseudomonadota</taxon>
        <taxon>Alphaproteobacteria</taxon>
        <taxon>Hyphomicrobiales</taxon>
        <taxon>Phyllobacteriaceae</taxon>
        <taxon>Manganibacter</taxon>
    </lineage>
</organism>
<comment type="caution">
    <text evidence="3">The sequence shown here is derived from an EMBL/GenBank/DDBJ whole genome shotgun (WGS) entry which is preliminary data.</text>
</comment>
<protein>
    <submittedName>
        <fullName evidence="3">Chemotaxis protein MotC</fullName>
    </submittedName>
</protein>
<dbReference type="STRING" id="1873176.BFN67_11165"/>
<name>A0A1V8RV60_9HYPH</name>
<evidence type="ECO:0000256" key="2">
    <source>
        <dbReference type="SAM" id="SignalP"/>
    </source>
</evidence>
<proteinExistence type="predicted"/>